<name>A0AAD5Z3V1_9POAL</name>
<comment type="caution">
    <text evidence="5">The sequence shown here is derived from an EMBL/GenBank/DDBJ whole genome shotgun (WGS) entry which is preliminary data.</text>
</comment>
<dbReference type="GO" id="GO:0071555">
    <property type="term" value="P:cell wall organization"/>
    <property type="evidence" value="ECO:0007669"/>
    <property type="project" value="UniProtKB-KW"/>
</dbReference>
<dbReference type="EC" id="2.4.1.-" evidence="4"/>
<sequence>MVVNSVIRNAADPSRYVFHVVTDPMYLPTMQTPTSGAHVGLHSTTEYTFLNASYSPVIRQIETGKQELSLLHYLRFYLPENEDGLLWKPDTVLSAGLMTFYTTTRPLEKSWHVMGLGYNPSVSHEEIRKAVVLHFNGNMKPWLDVAMNQYKLLWTKYVDSDM</sequence>
<dbReference type="GO" id="GO:0047262">
    <property type="term" value="F:polygalacturonate 4-alpha-galacturonosyltransferase activity"/>
    <property type="evidence" value="ECO:0007669"/>
    <property type="project" value="InterPro"/>
</dbReference>
<dbReference type="InterPro" id="IPR029993">
    <property type="entry name" value="GAUT"/>
</dbReference>
<evidence type="ECO:0000313" key="5">
    <source>
        <dbReference type="EMBL" id="KAJ3686397.1"/>
    </source>
</evidence>
<reference evidence="5 6" key="1">
    <citation type="journal article" date="2022" name="Cell">
        <title>Repeat-based holocentromeres influence genome architecture and karyotype evolution.</title>
        <authorList>
            <person name="Hofstatter P.G."/>
            <person name="Thangavel G."/>
            <person name="Lux T."/>
            <person name="Neumann P."/>
            <person name="Vondrak T."/>
            <person name="Novak P."/>
            <person name="Zhang M."/>
            <person name="Costa L."/>
            <person name="Castellani M."/>
            <person name="Scott A."/>
            <person name="Toegelov H."/>
            <person name="Fuchs J."/>
            <person name="Mata-Sucre Y."/>
            <person name="Dias Y."/>
            <person name="Vanzela A.L.L."/>
            <person name="Huettel B."/>
            <person name="Almeida C.C.S."/>
            <person name="Simkova H."/>
            <person name="Souza G."/>
            <person name="Pedrosa-Harand A."/>
            <person name="Macas J."/>
            <person name="Mayer K.F.X."/>
            <person name="Houben A."/>
            <person name="Marques A."/>
        </authorList>
    </citation>
    <scope>NUCLEOTIDE SEQUENCE [LARGE SCALE GENOMIC DNA]</scope>
    <source>
        <strain evidence="5">RhyTen1mFocal</strain>
    </source>
</reference>
<dbReference type="GO" id="GO:0000139">
    <property type="term" value="C:Golgi membrane"/>
    <property type="evidence" value="ECO:0007669"/>
    <property type="project" value="UniProtKB-SubCell"/>
</dbReference>
<dbReference type="InterPro" id="IPR002495">
    <property type="entry name" value="Glyco_trans_8"/>
</dbReference>
<dbReference type="Gene3D" id="3.90.550.10">
    <property type="entry name" value="Spore Coat Polysaccharide Biosynthesis Protein SpsA, Chain A"/>
    <property type="match status" value="1"/>
</dbReference>
<dbReference type="AlphaFoldDB" id="A0AAD5Z3V1"/>
<organism evidence="5 6">
    <name type="scientific">Rhynchospora tenuis</name>
    <dbReference type="NCBI Taxonomy" id="198213"/>
    <lineage>
        <taxon>Eukaryota</taxon>
        <taxon>Viridiplantae</taxon>
        <taxon>Streptophyta</taxon>
        <taxon>Embryophyta</taxon>
        <taxon>Tracheophyta</taxon>
        <taxon>Spermatophyta</taxon>
        <taxon>Magnoliopsida</taxon>
        <taxon>Liliopsida</taxon>
        <taxon>Poales</taxon>
        <taxon>Cyperaceae</taxon>
        <taxon>Cyperoideae</taxon>
        <taxon>Rhynchosporeae</taxon>
        <taxon>Rhynchospora</taxon>
    </lineage>
</organism>
<dbReference type="PANTHER" id="PTHR32116">
    <property type="entry name" value="GALACTURONOSYLTRANSFERASE 4-RELATED"/>
    <property type="match status" value="1"/>
</dbReference>
<accession>A0AAD5Z3V1</accession>
<evidence type="ECO:0000256" key="2">
    <source>
        <dbReference type="ARBA" id="ARBA00006351"/>
    </source>
</evidence>
<keyword evidence="3 4" id="KW-0328">Glycosyltransferase</keyword>
<protein>
    <recommendedName>
        <fullName evidence="4">Hexosyltransferase</fullName>
        <ecNumber evidence="4">2.4.1.-</ecNumber>
    </recommendedName>
</protein>
<gene>
    <name evidence="5" type="ORF">LUZ61_015561</name>
</gene>
<keyword evidence="4" id="KW-0961">Cell wall biogenesis/degradation</keyword>
<evidence type="ECO:0000313" key="6">
    <source>
        <dbReference type="Proteomes" id="UP001210211"/>
    </source>
</evidence>
<comment type="subcellular location">
    <subcellularLocation>
        <location evidence="4">Golgi apparatus membrane</location>
        <topology evidence="4">Single-pass type II membrane protein</topology>
    </subcellularLocation>
</comment>
<evidence type="ECO:0000256" key="1">
    <source>
        <dbReference type="ARBA" id="ARBA00004877"/>
    </source>
</evidence>
<dbReference type="PANTHER" id="PTHR32116:SF61">
    <property type="entry name" value="GALACTURONOSYLTRANSFERASE 9-RELATED"/>
    <property type="match status" value="1"/>
</dbReference>
<evidence type="ECO:0000256" key="3">
    <source>
        <dbReference type="ARBA" id="ARBA00022676"/>
    </source>
</evidence>
<keyword evidence="3 4" id="KW-0808">Transferase</keyword>
<proteinExistence type="inferred from homology"/>
<dbReference type="EMBL" id="JAMRDG010000002">
    <property type="protein sequence ID" value="KAJ3686397.1"/>
    <property type="molecule type" value="Genomic_DNA"/>
</dbReference>
<dbReference type="Pfam" id="PF01501">
    <property type="entry name" value="Glyco_transf_8"/>
    <property type="match status" value="1"/>
</dbReference>
<comment type="similarity">
    <text evidence="2 4">Belongs to the glycosyltransferase 8 family.</text>
</comment>
<comment type="pathway">
    <text evidence="1 4">Glycan metabolism; pectin biosynthesis.</text>
</comment>
<dbReference type="SUPFAM" id="SSF53448">
    <property type="entry name" value="Nucleotide-diphospho-sugar transferases"/>
    <property type="match status" value="1"/>
</dbReference>
<dbReference type="InterPro" id="IPR029044">
    <property type="entry name" value="Nucleotide-diphossugar_trans"/>
</dbReference>
<keyword evidence="4" id="KW-0333">Golgi apparatus</keyword>
<dbReference type="Proteomes" id="UP001210211">
    <property type="component" value="Unassembled WGS sequence"/>
</dbReference>
<evidence type="ECO:0000256" key="4">
    <source>
        <dbReference type="RuleBase" id="RU362027"/>
    </source>
</evidence>
<keyword evidence="6" id="KW-1185">Reference proteome</keyword>